<dbReference type="Gene3D" id="3.10.10.10">
    <property type="entry name" value="HIV Type 1 Reverse Transcriptase, subunit A, domain 1"/>
    <property type="match status" value="1"/>
</dbReference>
<sequence length="1020" mass="114573">MPAEIYEASGVTLEPQMPAPFRLVPEAASIRATASEPLTFTRYSVQMPYILIPDVEEVRVPHVDISQTSDIQYILRGSRVMRQPPPAAVRPVEDTSASEEVRAEDDEILRQLQSTQARISIWSLLASSSTHRDALIRALGQIRVETTTTPEDRRVPSVLLDNGSALNYSEGGHGHIGDRVADRPATFVAVFQVLMIPTSFNLPLGRPWIHRVGAIPSSLHQKVKFIHEGQVVTVQSAGDMFISAEPVLQISHSDDDLLLTGFTFDEHSGARYDERHVLSARHGIRASSAQASERARARLTHTPFYYPVRPYTLSLADYFVRASELHAPSDGIIGGLNTTREAELQHLIQQLHLMMLCFPDEIDEHGTFAEIGDIVDGIVPRDEYIDEMLALRLSQIKETVQPRLASSFDLFGVSTIELAEESLTTPTLEPIEDAIADVDGLLDGLVGLVEGLSDFVDSLLSFDVLSGFVSRPDSVSDSSSMDLSIFEYLPVSYDIDLSTLFSPTAQIFDIDDEIAQLDSDDDSSSVSDSDPIDQRVSPAIGDTKIVDFSTADRPKELRIGSDLPTDEKDSLIQLLRSYLDVFAWSYEDMPGLDPSIVQHRLPLLPHARPVKQNLRQLHPRWSLQVKEEIQKQLSVGFLSWSNLNKASPKDDFLLPHIDMLVDSTAGHSMLSFMDGFFGYSQILMAPEDMEKTSFIIEWGTYCYRVMPFGLKNAGATYQRVATTIFHDMMHRDVEFKLRLNPKKCIFGVTSGKLLGYMVSERGIEVDPDKIRAILDMPAPRTERGQRLPGQISVHQQIHRQIDRHLEYLLSPPVLAPPTPGRPLLLYLSVSDMALGCMLAQLDDSVKDRAIYYLSKRMLDYETRSSEIFVDRPVLVGRLMRWLVLLTEFDIHYVTQKSIKGSIVADHLASLPASDARAIDDDFPDEDVVAVTSLSDLFVWRSRINIRPRTTLLSMRLVFWEWRRPLSSGLDRWSEQEITIRPPWNKIASNKNPWNPKAYQVLAIQENPTFKPPPKSSQEIN</sequence>
<dbReference type="InterPro" id="IPR000477">
    <property type="entry name" value="RT_dom"/>
</dbReference>
<accession>A0A438J703</accession>
<evidence type="ECO:0000259" key="2">
    <source>
        <dbReference type="Pfam" id="PF17919"/>
    </source>
</evidence>
<dbReference type="PANTHER" id="PTHR24559">
    <property type="entry name" value="TRANSPOSON TY3-I GAG-POL POLYPROTEIN"/>
    <property type="match status" value="1"/>
</dbReference>
<evidence type="ECO:0000259" key="1">
    <source>
        <dbReference type="Pfam" id="PF00078"/>
    </source>
</evidence>
<gene>
    <name evidence="3" type="primary">TY3B-G_192</name>
    <name evidence="3" type="ORF">CK203_024998</name>
</gene>
<dbReference type="PANTHER" id="PTHR24559:SF457">
    <property type="entry name" value="RNA-DIRECTED DNA POLYMERASE HOMOLOG"/>
    <property type="match status" value="1"/>
</dbReference>
<dbReference type="SUPFAM" id="SSF56672">
    <property type="entry name" value="DNA/RNA polymerases"/>
    <property type="match status" value="1"/>
</dbReference>
<dbReference type="InterPro" id="IPR053134">
    <property type="entry name" value="RNA-dir_DNA_polymerase"/>
</dbReference>
<dbReference type="CDD" id="cd01647">
    <property type="entry name" value="RT_LTR"/>
    <property type="match status" value="1"/>
</dbReference>
<feature type="domain" description="Reverse transcriptase" evidence="1">
    <location>
        <begin position="648"/>
        <end position="730"/>
    </location>
</feature>
<reference evidence="3 4" key="1">
    <citation type="journal article" date="2018" name="PLoS Genet.">
        <title>Population sequencing reveals clonal diversity and ancestral inbreeding in the grapevine cultivar Chardonnay.</title>
        <authorList>
            <person name="Roach M.J."/>
            <person name="Johnson D.L."/>
            <person name="Bohlmann J."/>
            <person name="van Vuuren H.J."/>
            <person name="Jones S.J."/>
            <person name="Pretorius I.S."/>
            <person name="Schmidt S.A."/>
            <person name="Borneman A.R."/>
        </authorList>
    </citation>
    <scope>NUCLEOTIDE SEQUENCE [LARGE SCALE GENOMIC DNA]</scope>
    <source>
        <strain evidence="4">cv. Chardonnay</strain>
        <tissue evidence="3">Leaf</tissue>
    </source>
</reference>
<comment type="caution">
    <text evidence="3">The sequence shown here is derived from an EMBL/GenBank/DDBJ whole genome shotgun (WGS) entry which is preliminary data.</text>
</comment>
<evidence type="ECO:0000313" key="4">
    <source>
        <dbReference type="Proteomes" id="UP000288805"/>
    </source>
</evidence>
<dbReference type="AlphaFoldDB" id="A0A438J703"/>
<feature type="domain" description="Reverse transcriptase/retrotransposon-derived protein RNase H-like" evidence="2">
    <location>
        <begin position="806"/>
        <end position="866"/>
    </location>
</feature>
<dbReference type="InterPro" id="IPR041577">
    <property type="entry name" value="RT_RNaseH_2"/>
</dbReference>
<dbReference type="Gene3D" id="3.30.70.270">
    <property type="match status" value="2"/>
</dbReference>
<dbReference type="InterPro" id="IPR043128">
    <property type="entry name" value="Rev_trsase/Diguanyl_cyclase"/>
</dbReference>
<protein>
    <submittedName>
        <fullName evidence="3">Transposon Ty3-G Gag-Pol polyprotein</fullName>
    </submittedName>
</protein>
<dbReference type="Pfam" id="PF17919">
    <property type="entry name" value="RT_RNaseH_2"/>
    <property type="match status" value="1"/>
</dbReference>
<name>A0A438J703_VITVI</name>
<dbReference type="Proteomes" id="UP000288805">
    <property type="component" value="Unassembled WGS sequence"/>
</dbReference>
<proteinExistence type="predicted"/>
<dbReference type="EMBL" id="QGNW01000059">
    <property type="protein sequence ID" value="RVX04734.1"/>
    <property type="molecule type" value="Genomic_DNA"/>
</dbReference>
<dbReference type="Pfam" id="PF00078">
    <property type="entry name" value="RVT_1"/>
    <property type="match status" value="1"/>
</dbReference>
<organism evidence="3 4">
    <name type="scientific">Vitis vinifera</name>
    <name type="common">Grape</name>
    <dbReference type="NCBI Taxonomy" id="29760"/>
    <lineage>
        <taxon>Eukaryota</taxon>
        <taxon>Viridiplantae</taxon>
        <taxon>Streptophyta</taxon>
        <taxon>Embryophyta</taxon>
        <taxon>Tracheophyta</taxon>
        <taxon>Spermatophyta</taxon>
        <taxon>Magnoliopsida</taxon>
        <taxon>eudicotyledons</taxon>
        <taxon>Gunneridae</taxon>
        <taxon>Pentapetalae</taxon>
        <taxon>rosids</taxon>
        <taxon>Vitales</taxon>
        <taxon>Vitaceae</taxon>
        <taxon>Viteae</taxon>
        <taxon>Vitis</taxon>
    </lineage>
</organism>
<dbReference type="InterPro" id="IPR043502">
    <property type="entry name" value="DNA/RNA_pol_sf"/>
</dbReference>
<evidence type="ECO:0000313" key="3">
    <source>
        <dbReference type="EMBL" id="RVX04734.1"/>
    </source>
</evidence>